<accession>A0ABM7Q1X9</accession>
<sequence length="89" mass="9846">MQEASLRVRTTGSFSAAELTGDYSGSRYAFARRLGEASAPISSDTWIEVQPIFQDLWVGGEGELSWEEARPAIFHGWRASKRVLGRKVG</sequence>
<dbReference type="Proteomes" id="UP000681317">
    <property type="component" value="Chromosome"/>
</dbReference>
<dbReference type="EMBL" id="AP024545">
    <property type="protein sequence ID" value="BCT91248.1"/>
    <property type="molecule type" value="Genomic_DNA"/>
</dbReference>
<organism evidence="1 2">
    <name type="scientific">Noviluteimonas caseinilytica</name>
    <dbReference type="NCBI Taxonomy" id="2675101"/>
    <lineage>
        <taxon>Bacteria</taxon>
        <taxon>Pseudomonadati</taxon>
        <taxon>Pseudomonadota</taxon>
        <taxon>Gammaproteobacteria</taxon>
        <taxon>Lysobacterales</taxon>
        <taxon>Lysobacteraceae</taxon>
        <taxon>Noviluteimonas</taxon>
    </lineage>
</organism>
<gene>
    <name evidence="1" type="ORF">LYSCAS_02720</name>
</gene>
<proteinExistence type="predicted"/>
<reference evidence="1 2" key="1">
    <citation type="submission" date="2021-03" db="EMBL/GenBank/DDBJ databases">
        <title>Complete Genome Sequences of Two Lysobacter Strains Isolated from Sea Water (Lysobacter caseinilyticus) and Soil (Lysobacter helvus) in South Korea.</title>
        <authorList>
            <person name="Watanabe Y."/>
            <person name="Arakawa K."/>
        </authorList>
    </citation>
    <scope>NUCLEOTIDE SEQUENCE [LARGE SCALE GENOMIC DNA]</scope>
    <source>
        <strain evidence="1 2">KVB24</strain>
    </source>
</reference>
<dbReference type="RefSeq" id="WP_213435267.1">
    <property type="nucleotide sequence ID" value="NZ_AP024545.1"/>
</dbReference>
<keyword evidence="2" id="KW-1185">Reference proteome</keyword>
<evidence type="ECO:0000313" key="2">
    <source>
        <dbReference type="Proteomes" id="UP000681317"/>
    </source>
</evidence>
<name>A0ABM7Q1X9_9GAMM</name>
<evidence type="ECO:0000313" key="1">
    <source>
        <dbReference type="EMBL" id="BCT91248.1"/>
    </source>
</evidence>
<protein>
    <submittedName>
        <fullName evidence="1">Uncharacterized protein</fullName>
    </submittedName>
</protein>